<dbReference type="AlphaFoldDB" id="A0A941IGU0"/>
<dbReference type="SMART" id="SM00563">
    <property type="entry name" value="PlsC"/>
    <property type="match status" value="1"/>
</dbReference>
<dbReference type="Pfam" id="PF01553">
    <property type="entry name" value="Acyltransferase"/>
    <property type="match status" value="1"/>
</dbReference>
<feature type="domain" description="Phospholipid/glycerol acyltransferase" evidence="4">
    <location>
        <begin position="41"/>
        <end position="160"/>
    </location>
</feature>
<accession>A0A941IGU0</accession>
<organism evidence="5 6">
    <name type="scientific">Actinospica acidithermotolerans</name>
    <dbReference type="NCBI Taxonomy" id="2828514"/>
    <lineage>
        <taxon>Bacteria</taxon>
        <taxon>Bacillati</taxon>
        <taxon>Actinomycetota</taxon>
        <taxon>Actinomycetes</taxon>
        <taxon>Catenulisporales</taxon>
        <taxon>Actinospicaceae</taxon>
        <taxon>Actinospica</taxon>
    </lineage>
</organism>
<keyword evidence="2 5" id="KW-0012">Acyltransferase</keyword>
<evidence type="ECO:0000256" key="3">
    <source>
        <dbReference type="SAM" id="MobiDB-lite"/>
    </source>
</evidence>
<dbReference type="GO" id="GO:0003841">
    <property type="term" value="F:1-acylglycerol-3-phosphate O-acyltransferase activity"/>
    <property type="evidence" value="ECO:0007669"/>
    <property type="project" value="TreeGrafter"/>
</dbReference>
<keyword evidence="1" id="KW-0808">Transferase</keyword>
<dbReference type="PANTHER" id="PTHR10434:SF11">
    <property type="entry name" value="1-ACYL-SN-GLYCEROL-3-PHOSPHATE ACYLTRANSFERASE"/>
    <property type="match status" value="1"/>
</dbReference>
<dbReference type="PANTHER" id="PTHR10434">
    <property type="entry name" value="1-ACYL-SN-GLYCEROL-3-PHOSPHATE ACYLTRANSFERASE"/>
    <property type="match status" value="1"/>
</dbReference>
<dbReference type="SUPFAM" id="SSF69593">
    <property type="entry name" value="Glycerol-3-phosphate (1)-acyltransferase"/>
    <property type="match status" value="1"/>
</dbReference>
<dbReference type="CDD" id="cd07989">
    <property type="entry name" value="LPLAT_AGPAT-like"/>
    <property type="match status" value="1"/>
</dbReference>
<dbReference type="Proteomes" id="UP000676325">
    <property type="component" value="Unassembled WGS sequence"/>
</dbReference>
<feature type="region of interest" description="Disordered" evidence="3">
    <location>
        <begin position="241"/>
        <end position="261"/>
    </location>
</feature>
<reference evidence="5" key="1">
    <citation type="submission" date="2021-04" db="EMBL/GenBank/DDBJ databases">
        <title>Genome based classification of Actinospica acidithermotolerans sp. nov., an actinobacterium isolated from an Indonesian hot spring.</title>
        <authorList>
            <person name="Kusuma A.B."/>
            <person name="Putra K.E."/>
            <person name="Nafisah S."/>
            <person name="Loh J."/>
            <person name="Nouioui I."/>
            <person name="Goodfellow M."/>
        </authorList>
    </citation>
    <scope>NUCLEOTIDE SEQUENCE</scope>
    <source>
        <strain evidence="5">MGRD01-02</strain>
    </source>
</reference>
<evidence type="ECO:0000256" key="2">
    <source>
        <dbReference type="ARBA" id="ARBA00023315"/>
    </source>
</evidence>
<proteinExistence type="predicted"/>
<evidence type="ECO:0000313" key="6">
    <source>
        <dbReference type="Proteomes" id="UP000676325"/>
    </source>
</evidence>
<keyword evidence="6" id="KW-1185">Reference proteome</keyword>
<gene>
    <name evidence="5" type="ORF">KDK95_09310</name>
</gene>
<evidence type="ECO:0000313" key="5">
    <source>
        <dbReference type="EMBL" id="MBR7826499.1"/>
    </source>
</evidence>
<evidence type="ECO:0000256" key="1">
    <source>
        <dbReference type="ARBA" id="ARBA00022679"/>
    </source>
</evidence>
<dbReference type="GO" id="GO:0005886">
    <property type="term" value="C:plasma membrane"/>
    <property type="evidence" value="ECO:0007669"/>
    <property type="project" value="TreeGrafter"/>
</dbReference>
<dbReference type="GO" id="GO:0006654">
    <property type="term" value="P:phosphatidic acid biosynthetic process"/>
    <property type="evidence" value="ECO:0007669"/>
    <property type="project" value="TreeGrafter"/>
</dbReference>
<name>A0A941IGU0_9ACTN</name>
<evidence type="ECO:0000259" key="4">
    <source>
        <dbReference type="SMART" id="SM00563"/>
    </source>
</evidence>
<protein>
    <submittedName>
        <fullName evidence="5">1-acyl-sn-glycerol-3-phosphate acyltransferase</fullName>
    </submittedName>
</protein>
<dbReference type="EMBL" id="JAGSOH010000018">
    <property type="protein sequence ID" value="MBR7826499.1"/>
    <property type="molecule type" value="Genomic_DNA"/>
</dbReference>
<sequence>MSIGGPVLYGLLKRGLLGPALHVVFRPQGEGVENIPESGPVLLVANHQSFSDSIFMPLLTPRPVKFLAKAEYFTGHGVKGWFSKGFFAGVGSVPIDRGGAKAADAAIKTALRLLDQDQIVGLYPEGTRSPDGRLYKGRTGAARIALTARCPVVPCAISGTEKVQPTGKLVPKVYPVTVTFGAPLDFSRYAVGLWAEVHGTEHEHTVLRAVTDEIMQTLAEMTGSEYVDRYASDVKKAPLAPPEAQAAAAGNAGAPEPSSRI</sequence>
<comment type="caution">
    <text evidence="5">The sequence shown here is derived from an EMBL/GenBank/DDBJ whole genome shotgun (WGS) entry which is preliminary data.</text>
</comment>
<feature type="compositionally biased region" description="Low complexity" evidence="3">
    <location>
        <begin position="242"/>
        <end position="261"/>
    </location>
</feature>
<dbReference type="InterPro" id="IPR002123">
    <property type="entry name" value="Plipid/glycerol_acylTrfase"/>
</dbReference>